<dbReference type="PANTHER" id="PTHR22602:SF0">
    <property type="entry name" value="TRANSFERASE CAF17, MITOCHONDRIAL-RELATED"/>
    <property type="match status" value="1"/>
</dbReference>
<dbReference type="GO" id="GO:0005759">
    <property type="term" value="C:mitochondrial matrix"/>
    <property type="evidence" value="ECO:0007669"/>
    <property type="project" value="UniProtKB-SubCell"/>
</dbReference>
<evidence type="ECO:0000256" key="3">
    <source>
        <dbReference type="ARBA" id="ARBA00023128"/>
    </source>
</evidence>
<dbReference type="FunCoup" id="W2S2N7">
    <property type="interactions" value="283"/>
</dbReference>
<keyword evidence="2" id="KW-0809">Transit peptide</keyword>
<name>W2S2N7_CYPE1</name>
<dbReference type="Gene3D" id="2.40.30.160">
    <property type="match status" value="1"/>
</dbReference>
<dbReference type="InterPro" id="IPR057460">
    <property type="entry name" value="CAF17_C"/>
</dbReference>
<dbReference type="eggNOG" id="KOG2929">
    <property type="taxonomic scope" value="Eukaryota"/>
</dbReference>
<feature type="domain" description="CAF17 C-terminal" evidence="7">
    <location>
        <begin position="291"/>
        <end position="364"/>
    </location>
</feature>
<evidence type="ECO:0000256" key="1">
    <source>
        <dbReference type="ARBA" id="ARBA00004305"/>
    </source>
</evidence>
<dbReference type="Proteomes" id="UP000030752">
    <property type="component" value="Unassembled WGS sequence"/>
</dbReference>
<dbReference type="InterPro" id="IPR027266">
    <property type="entry name" value="TrmE/GcvT-like"/>
</dbReference>
<dbReference type="InterPro" id="IPR045179">
    <property type="entry name" value="YgfZ/GcvT"/>
</dbReference>
<dbReference type="OrthoDB" id="191995at2759"/>
<sequence>MTAHTLYQMVPPTIRSIISRSHQQAAFSFVCPSCQLRTPAASRFSRANSSPRATLQKHHGLRSRNFSTTTRRSAYVNLTNRGVVRVAGPDAAHFLDGLLPAKILGVGPEPIYTAFLTAHGRILVDAFIYPPASTEAPEWFIEVDAESVDILTKHLKKHKLRSKFAIERLKEPPIFVSHDTALDGSQASGPSAIEGLRAGGKDPRPGMASRYVVSESWAAELRQKLGDELPLDAYTNERMRNGLAEGQSELSSEASLPQESNIDLLGGIDFHKGCYLGQELTIRTHHTGVVRKRVLPVQLYDKDSESIEHRSELPPPGSNLSKVSTRKGRSTGKLLASGQSVGLALCRLEMMTDIQLTADATNFDPKEEYKVTWQNDQGQDQSVFVKPVVLDWLRNGIEANLRRKERKPAKKQDVDEDELDD</sequence>
<dbReference type="EMBL" id="KB822719">
    <property type="protein sequence ID" value="ETN42229.1"/>
    <property type="molecule type" value="Genomic_DNA"/>
</dbReference>
<evidence type="ECO:0000256" key="5">
    <source>
        <dbReference type="ARBA" id="ARBA00093637"/>
    </source>
</evidence>
<proteinExistence type="inferred from homology"/>
<dbReference type="SUPFAM" id="SSF103025">
    <property type="entry name" value="Folate-binding domain"/>
    <property type="match status" value="1"/>
</dbReference>
<dbReference type="InterPro" id="IPR017703">
    <property type="entry name" value="YgfZ/GCV_T_CS"/>
</dbReference>
<dbReference type="GeneID" id="19971509"/>
<keyword evidence="3" id="KW-0496">Mitochondrion</keyword>
<dbReference type="RefSeq" id="XP_008716738.1">
    <property type="nucleotide sequence ID" value="XM_008718516.1"/>
</dbReference>
<dbReference type="HOGENOM" id="CLU_007884_7_0_1"/>
<comment type="subcellular location">
    <subcellularLocation>
        <location evidence="1">Mitochondrion matrix</location>
    </subcellularLocation>
</comment>
<evidence type="ECO:0000259" key="7">
    <source>
        <dbReference type="Pfam" id="PF25455"/>
    </source>
</evidence>
<dbReference type="GO" id="GO:0016226">
    <property type="term" value="P:iron-sulfur cluster assembly"/>
    <property type="evidence" value="ECO:0007669"/>
    <property type="project" value="TreeGrafter"/>
</dbReference>
<evidence type="ECO:0000256" key="4">
    <source>
        <dbReference type="ARBA" id="ARBA00093447"/>
    </source>
</evidence>
<dbReference type="PANTHER" id="PTHR22602">
    <property type="entry name" value="TRANSFERASE CAF17, MITOCHONDRIAL-RELATED"/>
    <property type="match status" value="1"/>
</dbReference>
<organism evidence="8 9">
    <name type="scientific">Cyphellophora europaea (strain CBS 101466)</name>
    <name type="common">Phialophora europaea</name>
    <dbReference type="NCBI Taxonomy" id="1220924"/>
    <lineage>
        <taxon>Eukaryota</taxon>
        <taxon>Fungi</taxon>
        <taxon>Dikarya</taxon>
        <taxon>Ascomycota</taxon>
        <taxon>Pezizomycotina</taxon>
        <taxon>Eurotiomycetes</taxon>
        <taxon>Chaetothyriomycetidae</taxon>
        <taxon>Chaetothyriales</taxon>
        <taxon>Cyphellophoraceae</taxon>
        <taxon>Cyphellophora</taxon>
    </lineage>
</organism>
<dbReference type="NCBIfam" id="TIGR03317">
    <property type="entry name" value="ygfZ_signature"/>
    <property type="match status" value="1"/>
</dbReference>
<feature type="region of interest" description="Disordered" evidence="6">
    <location>
        <begin position="401"/>
        <end position="421"/>
    </location>
</feature>
<gene>
    <name evidence="8" type="ORF">HMPREF1541_04170</name>
</gene>
<comment type="similarity">
    <text evidence="4">Belongs to the GcvT family. CAF17/IBA57 subfamily.</text>
</comment>
<dbReference type="Pfam" id="PF25455">
    <property type="entry name" value="Beta-barrel_CAF17_C"/>
    <property type="match status" value="1"/>
</dbReference>
<dbReference type="InParanoid" id="W2S2N7"/>
<evidence type="ECO:0000256" key="6">
    <source>
        <dbReference type="SAM" id="MobiDB-lite"/>
    </source>
</evidence>
<protein>
    <recommendedName>
        <fullName evidence="5">Iron-sulfur cluster assembly factor IBA57 homolog, mitochondrial</fullName>
    </recommendedName>
</protein>
<dbReference type="VEuPathDB" id="FungiDB:HMPREF1541_04170"/>
<keyword evidence="9" id="KW-1185">Reference proteome</keyword>
<accession>W2S2N7</accession>
<dbReference type="AlphaFoldDB" id="W2S2N7"/>
<dbReference type="STRING" id="1220924.W2S2N7"/>
<evidence type="ECO:0000313" key="9">
    <source>
        <dbReference type="Proteomes" id="UP000030752"/>
    </source>
</evidence>
<reference evidence="8 9" key="1">
    <citation type="submission" date="2013-03" db="EMBL/GenBank/DDBJ databases">
        <title>The Genome Sequence of Phialophora europaea CBS 101466.</title>
        <authorList>
            <consortium name="The Broad Institute Genomics Platform"/>
            <person name="Cuomo C."/>
            <person name="de Hoog S."/>
            <person name="Gorbushina A."/>
            <person name="Walker B."/>
            <person name="Young S.K."/>
            <person name="Zeng Q."/>
            <person name="Gargeya S."/>
            <person name="Fitzgerald M."/>
            <person name="Haas B."/>
            <person name="Abouelleil A."/>
            <person name="Allen A.W."/>
            <person name="Alvarado L."/>
            <person name="Arachchi H.M."/>
            <person name="Berlin A.M."/>
            <person name="Chapman S.B."/>
            <person name="Gainer-Dewar J."/>
            <person name="Goldberg J."/>
            <person name="Griggs A."/>
            <person name="Gujja S."/>
            <person name="Hansen M."/>
            <person name="Howarth C."/>
            <person name="Imamovic A."/>
            <person name="Ireland A."/>
            <person name="Larimer J."/>
            <person name="McCowan C."/>
            <person name="Murphy C."/>
            <person name="Pearson M."/>
            <person name="Poon T.W."/>
            <person name="Priest M."/>
            <person name="Roberts A."/>
            <person name="Saif S."/>
            <person name="Shea T."/>
            <person name="Sisk P."/>
            <person name="Sykes S."/>
            <person name="Wortman J."/>
            <person name="Nusbaum C."/>
            <person name="Birren B."/>
        </authorList>
    </citation>
    <scope>NUCLEOTIDE SEQUENCE [LARGE SCALE GENOMIC DNA]</scope>
    <source>
        <strain evidence="8 9">CBS 101466</strain>
    </source>
</reference>
<evidence type="ECO:0000256" key="2">
    <source>
        <dbReference type="ARBA" id="ARBA00022946"/>
    </source>
</evidence>
<feature type="region of interest" description="Disordered" evidence="6">
    <location>
        <begin position="304"/>
        <end position="327"/>
    </location>
</feature>
<evidence type="ECO:0000313" key="8">
    <source>
        <dbReference type="EMBL" id="ETN42229.1"/>
    </source>
</evidence>
<dbReference type="Gene3D" id="3.30.1360.120">
    <property type="entry name" value="Probable tRNA modification gtpase trme, domain 1"/>
    <property type="match status" value="1"/>
</dbReference>